<protein>
    <submittedName>
        <fullName evidence="2">M16 family metallopeptidase</fullName>
    </submittedName>
</protein>
<evidence type="ECO:0000259" key="1">
    <source>
        <dbReference type="Pfam" id="PF05193"/>
    </source>
</evidence>
<gene>
    <name evidence="2" type="ORF">ACFSUD_09150</name>
</gene>
<comment type="caution">
    <text evidence="2">The sequence shown here is derived from an EMBL/GenBank/DDBJ whole genome shotgun (WGS) entry which is preliminary data.</text>
</comment>
<dbReference type="PANTHER" id="PTHR11851">
    <property type="entry name" value="METALLOPROTEASE"/>
    <property type="match status" value="1"/>
</dbReference>
<dbReference type="EMBL" id="JBHUMP010000006">
    <property type="protein sequence ID" value="MFD2739734.1"/>
    <property type="molecule type" value="Genomic_DNA"/>
</dbReference>
<reference evidence="3" key="1">
    <citation type="journal article" date="2019" name="Int. J. Syst. Evol. Microbiol.">
        <title>The Global Catalogue of Microorganisms (GCM) 10K type strain sequencing project: providing services to taxonomists for standard genome sequencing and annotation.</title>
        <authorList>
            <consortium name="The Broad Institute Genomics Platform"/>
            <consortium name="The Broad Institute Genome Sequencing Center for Infectious Disease"/>
            <person name="Wu L."/>
            <person name="Ma J."/>
        </authorList>
    </citation>
    <scope>NUCLEOTIDE SEQUENCE [LARGE SCALE GENOMIC DNA]</scope>
    <source>
        <strain evidence="3">TISTR 2562</strain>
    </source>
</reference>
<evidence type="ECO:0000313" key="2">
    <source>
        <dbReference type="EMBL" id="MFD2739734.1"/>
    </source>
</evidence>
<proteinExistence type="predicted"/>
<sequence>MRMIYAVMFWLVAVLPAAAEVEIQEVISPGGIKAWLVEEHSIPFTALEIRFRGGASLDAPGKRGAINLMTGLLEEGAGDMDAREFARAQESLATSFGFDVGDDALSVSARFLSENRDASVALLKAALQEPRFDAEAIERVRGQVLSIIRSDLKDPDDIARAKFDEIVFGGHPYGSSLNGTLESVAALTRDDLLTAQDAVLARDRIYVGAVGDIAPAELGALLDDLLGGLPETGAGMPERAEVHFPGGVEVVDFPTPQSVAVFGQKGIKQSDDDFFAATLLNQVLGGGSFESRLMQEVREKRGLTYGVYSYLAPRDLAETYQGSVSSANDRIAEAIEVIRAEWARAAADGVSVKELEDAKTYITGAYPLRFDGNGPIAKILVGMQMLGLPIDYIATRNEKVEAVTLEDVKRVAGELLDPERLQFVVVGQPEGLETLGE</sequence>
<organism evidence="2 3">
    <name type="scientific">Sulfitobacter aestuarii</name>
    <dbReference type="NCBI Taxonomy" id="2161676"/>
    <lineage>
        <taxon>Bacteria</taxon>
        <taxon>Pseudomonadati</taxon>
        <taxon>Pseudomonadota</taxon>
        <taxon>Alphaproteobacteria</taxon>
        <taxon>Rhodobacterales</taxon>
        <taxon>Roseobacteraceae</taxon>
        <taxon>Sulfitobacter</taxon>
    </lineage>
</organism>
<accession>A0ABW5U496</accession>
<dbReference type="Proteomes" id="UP001597474">
    <property type="component" value="Unassembled WGS sequence"/>
</dbReference>
<dbReference type="SUPFAM" id="SSF63411">
    <property type="entry name" value="LuxS/MPP-like metallohydrolase"/>
    <property type="match status" value="2"/>
</dbReference>
<keyword evidence="3" id="KW-1185">Reference proteome</keyword>
<dbReference type="Pfam" id="PF05193">
    <property type="entry name" value="Peptidase_M16_C"/>
    <property type="match status" value="1"/>
</dbReference>
<evidence type="ECO:0000313" key="3">
    <source>
        <dbReference type="Proteomes" id="UP001597474"/>
    </source>
</evidence>
<dbReference type="InterPro" id="IPR007863">
    <property type="entry name" value="Peptidase_M16_C"/>
</dbReference>
<dbReference type="InterPro" id="IPR011249">
    <property type="entry name" value="Metalloenz_LuxS/M16"/>
</dbReference>
<dbReference type="InterPro" id="IPR050361">
    <property type="entry name" value="MPP/UQCRC_Complex"/>
</dbReference>
<dbReference type="PANTHER" id="PTHR11851:SF224">
    <property type="entry name" value="PROCESSING PROTEASE"/>
    <property type="match status" value="1"/>
</dbReference>
<dbReference type="Gene3D" id="3.30.830.10">
    <property type="entry name" value="Metalloenzyme, LuxS/M16 peptidase-like"/>
    <property type="match status" value="2"/>
</dbReference>
<name>A0ABW5U496_9RHOB</name>
<feature type="domain" description="Peptidase M16 C-terminal" evidence="1">
    <location>
        <begin position="187"/>
        <end position="360"/>
    </location>
</feature>
<dbReference type="RefSeq" id="WP_386373623.1">
    <property type="nucleotide sequence ID" value="NZ_JBHUMP010000006.1"/>
</dbReference>